<evidence type="ECO:0000256" key="3">
    <source>
        <dbReference type="ARBA" id="ARBA00023274"/>
    </source>
</evidence>
<name>A0A9D1LFX3_9BACT</name>
<organism evidence="6 7">
    <name type="scientific">Candidatus Limisoma intestinavium</name>
    <dbReference type="NCBI Taxonomy" id="2840856"/>
    <lineage>
        <taxon>Bacteria</taxon>
        <taxon>Pseudomonadati</taxon>
        <taxon>Bacteroidota</taxon>
        <taxon>Bacteroidia</taxon>
        <taxon>Bacteroidales</taxon>
        <taxon>Candidatus Limisoma</taxon>
    </lineage>
</organism>
<dbReference type="NCBIfam" id="TIGR00012">
    <property type="entry name" value="L29"/>
    <property type="match status" value="1"/>
</dbReference>
<evidence type="ECO:0000313" key="6">
    <source>
        <dbReference type="EMBL" id="HIU38259.1"/>
    </source>
</evidence>
<dbReference type="InterPro" id="IPR001854">
    <property type="entry name" value="Ribosomal_uL29"/>
</dbReference>
<evidence type="ECO:0000256" key="2">
    <source>
        <dbReference type="ARBA" id="ARBA00022980"/>
    </source>
</evidence>
<reference evidence="6" key="2">
    <citation type="journal article" date="2021" name="PeerJ">
        <title>Extensive microbial diversity within the chicken gut microbiome revealed by metagenomics and culture.</title>
        <authorList>
            <person name="Gilroy R."/>
            <person name="Ravi A."/>
            <person name="Getino M."/>
            <person name="Pursley I."/>
            <person name="Horton D.L."/>
            <person name="Alikhan N.F."/>
            <person name="Baker D."/>
            <person name="Gharbi K."/>
            <person name="Hall N."/>
            <person name="Watson M."/>
            <person name="Adriaenssens E.M."/>
            <person name="Foster-Nyarko E."/>
            <person name="Jarju S."/>
            <person name="Secka A."/>
            <person name="Antonio M."/>
            <person name="Oren A."/>
            <person name="Chaudhuri R.R."/>
            <person name="La Ragione R."/>
            <person name="Hildebrand F."/>
            <person name="Pallen M.J."/>
        </authorList>
    </citation>
    <scope>NUCLEOTIDE SEQUENCE</scope>
    <source>
        <strain evidence="6">17073</strain>
    </source>
</reference>
<sequence>MKKEEIKELGTKELRDRLEVAEKEYLQLKINHSISPLDNPSKITLDRRMIARMKTELRMRELNEK</sequence>
<reference evidence="6" key="1">
    <citation type="submission" date="2020-10" db="EMBL/GenBank/DDBJ databases">
        <authorList>
            <person name="Gilroy R."/>
        </authorList>
    </citation>
    <scope>NUCLEOTIDE SEQUENCE</scope>
    <source>
        <strain evidence="6">17073</strain>
    </source>
</reference>
<dbReference type="GO" id="GO:0003735">
    <property type="term" value="F:structural constituent of ribosome"/>
    <property type="evidence" value="ECO:0007669"/>
    <property type="project" value="InterPro"/>
</dbReference>
<dbReference type="Proteomes" id="UP000824076">
    <property type="component" value="Unassembled WGS sequence"/>
</dbReference>
<dbReference type="EMBL" id="DVMS01000029">
    <property type="protein sequence ID" value="HIU38259.1"/>
    <property type="molecule type" value="Genomic_DNA"/>
</dbReference>
<comment type="similarity">
    <text evidence="1 5">Belongs to the universal ribosomal protein uL29 family.</text>
</comment>
<protein>
    <recommendedName>
        <fullName evidence="4 5">Large ribosomal subunit protein uL29</fullName>
    </recommendedName>
</protein>
<dbReference type="SUPFAM" id="SSF46561">
    <property type="entry name" value="Ribosomal protein L29 (L29p)"/>
    <property type="match status" value="1"/>
</dbReference>
<dbReference type="GO" id="GO:1990904">
    <property type="term" value="C:ribonucleoprotein complex"/>
    <property type="evidence" value="ECO:0007669"/>
    <property type="project" value="UniProtKB-KW"/>
</dbReference>
<dbReference type="HAMAP" id="MF_00374">
    <property type="entry name" value="Ribosomal_uL29"/>
    <property type="match status" value="1"/>
</dbReference>
<dbReference type="Pfam" id="PF00831">
    <property type="entry name" value="Ribosomal_L29"/>
    <property type="match status" value="1"/>
</dbReference>
<keyword evidence="2 5" id="KW-0689">Ribosomal protein</keyword>
<evidence type="ECO:0000256" key="1">
    <source>
        <dbReference type="ARBA" id="ARBA00009254"/>
    </source>
</evidence>
<evidence type="ECO:0000256" key="4">
    <source>
        <dbReference type="ARBA" id="ARBA00035204"/>
    </source>
</evidence>
<evidence type="ECO:0000256" key="5">
    <source>
        <dbReference type="HAMAP-Rule" id="MF_00374"/>
    </source>
</evidence>
<keyword evidence="3 5" id="KW-0687">Ribonucleoprotein</keyword>
<dbReference type="Gene3D" id="1.10.287.310">
    <property type="match status" value="1"/>
</dbReference>
<comment type="caution">
    <text evidence="6">The sequence shown here is derived from an EMBL/GenBank/DDBJ whole genome shotgun (WGS) entry which is preliminary data.</text>
</comment>
<evidence type="ECO:0000313" key="7">
    <source>
        <dbReference type="Proteomes" id="UP000824076"/>
    </source>
</evidence>
<dbReference type="AlphaFoldDB" id="A0A9D1LFX3"/>
<dbReference type="GO" id="GO:0006412">
    <property type="term" value="P:translation"/>
    <property type="evidence" value="ECO:0007669"/>
    <property type="project" value="UniProtKB-UniRule"/>
</dbReference>
<dbReference type="GO" id="GO:0005840">
    <property type="term" value="C:ribosome"/>
    <property type="evidence" value="ECO:0007669"/>
    <property type="project" value="UniProtKB-KW"/>
</dbReference>
<proteinExistence type="inferred from homology"/>
<accession>A0A9D1LFX3</accession>
<dbReference type="InterPro" id="IPR036049">
    <property type="entry name" value="Ribosomal_uL29_sf"/>
</dbReference>
<gene>
    <name evidence="5 6" type="primary">rpmC</name>
    <name evidence="6" type="ORF">IAD18_01170</name>
</gene>